<keyword evidence="2" id="KW-0378">Hydrolase</keyword>
<dbReference type="InterPro" id="IPR045155">
    <property type="entry name" value="Beta-lactam_cat"/>
</dbReference>
<dbReference type="InterPro" id="IPR000871">
    <property type="entry name" value="Beta-lactam_class-A"/>
</dbReference>
<reference evidence="2 3" key="1">
    <citation type="submission" date="2021-01" db="EMBL/GenBank/DDBJ databases">
        <title>Sequencing the genomes of 1000 actinobacteria strains.</title>
        <authorList>
            <person name="Klenk H.-P."/>
        </authorList>
    </citation>
    <scope>NUCLEOTIDE SEQUENCE [LARGE SCALE GENOMIC DNA]</scope>
    <source>
        <strain evidence="2 3">DSM 18662</strain>
    </source>
</reference>
<dbReference type="RefSeq" id="WP_204915888.1">
    <property type="nucleotide sequence ID" value="NZ_BAAAQP010000003.1"/>
</dbReference>
<dbReference type="InterPro" id="IPR012338">
    <property type="entry name" value="Beta-lactam/transpept-like"/>
</dbReference>
<accession>A0ABS2RDZ8</accession>
<dbReference type="SUPFAM" id="SSF56601">
    <property type="entry name" value="beta-lactamase/transpeptidase-like"/>
    <property type="match status" value="1"/>
</dbReference>
<evidence type="ECO:0000313" key="2">
    <source>
        <dbReference type="EMBL" id="MBM7797162.1"/>
    </source>
</evidence>
<gene>
    <name evidence="2" type="ORF">JOE57_000083</name>
</gene>
<dbReference type="PANTHER" id="PTHR35333:SF3">
    <property type="entry name" value="BETA-LACTAMASE-TYPE TRANSPEPTIDASE FOLD CONTAINING PROTEIN"/>
    <property type="match status" value="1"/>
</dbReference>
<protein>
    <submittedName>
        <fullName evidence="2">Beta-lactamase class A</fullName>
        <ecNumber evidence="2">3.5.2.6</ecNumber>
    </submittedName>
</protein>
<evidence type="ECO:0000313" key="3">
    <source>
        <dbReference type="Proteomes" id="UP000704762"/>
    </source>
</evidence>
<comment type="caution">
    <text evidence="2">The sequence shown here is derived from an EMBL/GenBank/DDBJ whole genome shotgun (WGS) entry which is preliminary data.</text>
</comment>
<proteinExistence type="predicted"/>
<evidence type="ECO:0000259" key="1">
    <source>
        <dbReference type="Pfam" id="PF13354"/>
    </source>
</evidence>
<sequence>MLSCPGTITEALRRVVQSTQSGDAAALVSVSLATVAEHQTLFEFNADARHYAASAMKLPLVLACYRRADEGRLDLQSPILVHNEFISRVGGTFEVDRTDDSDPEVWGRVGQHVPLAWLCRRSLVRSSNLATNLVLAAVGLPAVTATLADLGADGVEVVRGIGDFAAADRGLTNVITTRGLTTLLLALGDQTAGSSQACAAVLEMLAANEIDTEIRAALPEGTYVAHKNGWVTGVLHDAALIRPSDAAELVLSVATTGGWNEGSARGFIHAIAAQVWRHRDQLVPAW</sequence>
<dbReference type="Pfam" id="PF13354">
    <property type="entry name" value="Beta-lactamase2"/>
    <property type="match status" value="1"/>
</dbReference>
<feature type="domain" description="Beta-lactamase class A catalytic" evidence="1">
    <location>
        <begin position="35"/>
        <end position="255"/>
    </location>
</feature>
<keyword evidence="3" id="KW-1185">Reference proteome</keyword>
<dbReference type="EMBL" id="JAFBCF010000001">
    <property type="protein sequence ID" value="MBM7797162.1"/>
    <property type="molecule type" value="Genomic_DNA"/>
</dbReference>
<dbReference type="Proteomes" id="UP000704762">
    <property type="component" value="Unassembled WGS sequence"/>
</dbReference>
<organism evidence="2 3">
    <name type="scientific">Microlunatus panaciterrae</name>
    <dbReference type="NCBI Taxonomy" id="400768"/>
    <lineage>
        <taxon>Bacteria</taxon>
        <taxon>Bacillati</taxon>
        <taxon>Actinomycetota</taxon>
        <taxon>Actinomycetes</taxon>
        <taxon>Propionibacteriales</taxon>
        <taxon>Propionibacteriaceae</taxon>
        <taxon>Microlunatus</taxon>
    </lineage>
</organism>
<dbReference type="Gene3D" id="3.40.710.10">
    <property type="entry name" value="DD-peptidase/beta-lactamase superfamily"/>
    <property type="match status" value="1"/>
</dbReference>
<dbReference type="EC" id="3.5.2.6" evidence="2"/>
<dbReference type="PANTHER" id="PTHR35333">
    <property type="entry name" value="BETA-LACTAMASE"/>
    <property type="match status" value="1"/>
</dbReference>
<dbReference type="GO" id="GO:0008800">
    <property type="term" value="F:beta-lactamase activity"/>
    <property type="evidence" value="ECO:0007669"/>
    <property type="project" value="UniProtKB-EC"/>
</dbReference>
<name>A0ABS2RDZ8_9ACTN</name>